<accession>A0A5Q0UFL9</accession>
<dbReference type="EMBL" id="CP040089">
    <property type="protein sequence ID" value="QGA80388.1"/>
    <property type="molecule type" value="Genomic_DNA"/>
</dbReference>
<dbReference type="InterPro" id="IPR012938">
    <property type="entry name" value="Glc/Sorbosone_DH"/>
</dbReference>
<evidence type="ECO:0000313" key="3">
    <source>
        <dbReference type="EMBL" id="QGA80388.1"/>
    </source>
</evidence>
<keyword evidence="4" id="KW-1185">Reference proteome</keyword>
<evidence type="ECO:0000256" key="1">
    <source>
        <dbReference type="SAM" id="MobiDB-lite"/>
    </source>
</evidence>
<evidence type="ECO:0000313" key="4">
    <source>
        <dbReference type="Proteomes" id="UP000377803"/>
    </source>
</evidence>
<dbReference type="InterPro" id="IPR011041">
    <property type="entry name" value="Quinoprot_gluc/sorb_DH_b-prop"/>
</dbReference>
<dbReference type="GeneID" id="42364871"/>
<feature type="compositionally biased region" description="Basic and acidic residues" evidence="1">
    <location>
        <begin position="341"/>
        <end position="357"/>
    </location>
</feature>
<feature type="domain" description="Glucose/Sorbosone dehydrogenase" evidence="2">
    <location>
        <begin position="44"/>
        <end position="338"/>
    </location>
</feature>
<evidence type="ECO:0000259" key="2">
    <source>
        <dbReference type="Pfam" id="PF07995"/>
    </source>
</evidence>
<dbReference type="OrthoDB" id="6744at2157"/>
<dbReference type="InterPro" id="IPR011042">
    <property type="entry name" value="6-blade_b-propeller_TolB-like"/>
</dbReference>
<dbReference type="PANTHER" id="PTHR19328:SF13">
    <property type="entry name" value="HIPL1 PROTEIN"/>
    <property type="match status" value="1"/>
</dbReference>
<gene>
    <name evidence="3" type="ORF">LC1Nh_0488</name>
</gene>
<proteinExistence type="predicted"/>
<dbReference type="Pfam" id="PF07995">
    <property type="entry name" value="GSDH"/>
    <property type="match status" value="1"/>
</dbReference>
<sequence>MNSKILYAGIILLSLAIAVFSLQSLQNSTPEVEDRNVSVVAEDLDVPWGIEFLPDGDMLVTERPGNLVLVERENGSLERTYRIQGVEHRGEGGLLGIALHPSFTENRRLYLYMTTQDGDMLENRVVRYRLEENSLTDSEIIIEGLPGAPYHDGGRIEFGPDKKLYITAGDATNPEWAQNTSRYAGKILRLNPDGSIPGDNPFDNAVYSYGHRNPQGLTWIDNQLWATEHGSTGRDELNRIERGENYGWPEIEGNEDQGGMRQPVIHSGSDTWAPAGTASMDNSIYFAGLRGNALYKAEIDGNSVENLSRHLTDYGRLRAVEKGPEEDLYISTSNTDGRGNPGEKDDKILRVDPETLG</sequence>
<reference evidence="4" key="1">
    <citation type="submission" date="2019-05" db="EMBL/GenBank/DDBJ databases">
        <title>Candidatus Nanohalobium constans, a novel model system to study the DPANN nano-sized archaea: genomic and physiological characterization of a nanoarchaeon co-cultured with its chitinotrophic host.</title>
        <authorList>
            <person name="La Cono V."/>
            <person name="Arcadi E."/>
            <person name="Crisafi F."/>
            <person name="Denaro R."/>
            <person name="La Spada G."/>
            <person name="Messina E."/>
            <person name="Smedile F."/>
            <person name="Toshchakov S.V."/>
            <person name="Shevchenko M.A."/>
            <person name="Golyshin P.N."/>
            <person name="Golyshina O.V."/>
            <person name="Ferrer M."/>
            <person name="Rohde M."/>
            <person name="Mushegian A."/>
            <person name="Sorokin D.Y."/>
            <person name="Giuliano L."/>
            <person name="Yakimov M.M."/>
        </authorList>
    </citation>
    <scope>NUCLEOTIDE SEQUENCE [LARGE SCALE GENOMIC DNA]</scope>
    <source>
        <strain evidence="4">LC1Nh</strain>
    </source>
</reference>
<protein>
    <submittedName>
        <fullName evidence="3">Glucose/sorbosone dehydrogenase</fullName>
    </submittedName>
</protein>
<name>A0A5Q0UFL9_9ARCH</name>
<dbReference type="KEGG" id="ncon:LC1Nh_0488"/>
<organism evidence="3 4">
    <name type="scientific">Candidatus Nanohalobium constans</name>
    <dbReference type="NCBI Taxonomy" id="2565781"/>
    <lineage>
        <taxon>Archaea</taxon>
        <taxon>Candidatus Nanohalarchaeota</taxon>
        <taxon>Candidatus Nanohalobia</taxon>
        <taxon>Candidatus Nanohalobiales</taxon>
        <taxon>Candidatus Nanohalobiaceae</taxon>
        <taxon>Candidatus Nanohalobium</taxon>
    </lineage>
</organism>
<feature type="region of interest" description="Disordered" evidence="1">
    <location>
        <begin position="325"/>
        <end position="357"/>
    </location>
</feature>
<dbReference type="Gene3D" id="2.120.10.30">
    <property type="entry name" value="TolB, C-terminal domain"/>
    <property type="match status" value="1"/>
</dbReference>
<dbReference type="RefSeq" id="WP_153550126.1">
    <property type="nucleotide sequence ID" value="NZ_CP040089.1"/>
</dbReference>
<dbReference type="SUPFAM" id="SSF50952">
    <property type="entry name" value="Soluble quinoprotein glucose dehydrogenase"/>
    <property type="match status" value="1"/>
</dbReference>
<dbReference type="Proteomes" id="UP000377803">
    <property type="component" value="Chromosome"/>
</dbReference>
<dbReference type="AlphaFoldDB" id="A0A5Q0UFL9"/>
<dbReference type="PANTHER" id="PTHR19328">
    <property type="entry name" value="HEDGEHOG-INTERACTING PROTEIN"/>
    <property type="match status" value="1"/>
</dbReference>